<dbReference type="GO" id="GO:0004519">
    <property type="term" value="F:endonuclease activity"/>
    <property type="evidence" value="ECO:0007669"/>
    <property type="project" value="UniProtKB-KW"/>
</dbReference>
<dbReference type="Proteomes" id="UP000036403">
    <property type="component" value="Unassembled WGS sequence"/>
</dbReference>
<keyword evidence="1" id="KW-0808">Transferase</keyword>
<organism evidence="1 2">
    <name type="scientific">Lasius niger</name>
    <name type="common">Black garden ant</name>
    <dbReference type="NCBI Taxonomy" id="67767"/>
    <lineage>
        <taxon>Eukaryota</taxon>
        <taxon>Metazoa</taxon>
        <taxon>Ecdysozoa</taxon>
        <taxon>Arthropoda</taxon>
        <taxon>Hexapoda</taxon>
        <taxon>Insecta</taxon>
        <taxon>Pterygota</taxon>
        <taxon>Neoptera</taxon>
        <taxon>Endopterygota</taxon>
        <taxon>Hymenoptera</taxon>
        <taxon>Apocrita</taxon>
        <taxon>Aculeata</taxon>
        <taxon>Formicoidea</taxon>
        <taxon>Formicidae</taxon>
        <taxon>Formicinae</taxon>
        <taxon>Lasius</taxon>
        <taxon>Lasius</taxon>
    </lineage>
</organism>
<dbReference type="AlphaFoldDB" id="A0A0J7K8A5"/>
<accession>A0A0J7K8A5</accession>
<evidence type="ECO:0000313" key="1">
    <source>
        <dbReference type="EMBL" id="KMQ86519.1"/>
    </source>
</evidence>
<proteinExistence type="predicted"/>
<keyword evidence="1" id="KW-0695">RNA-directed DNA polymerase</keyword>
<comment type="caution">
    <text evidence="1">The sequence shown here is derived from an EMBL/GenBank/DDBJ whole genome shotgun (WGS) entry which is preliminary data.</text>
</comment>
<dbReference type="PaxDb" id="67767-A0A0J7K8A5"/>
<keyword evidence="2" id="KW-1185">Reference proteome</keyword>
<evidence type="ECO:0000313" key="2">
    <source>
        <dbReference type="Proteomes" id="UP000036403"/>
    </source>
</evidence>
<dbReference type="GO" id="GO:0003964">
    <property type="term" value="F:RNA-directed DNA polymerase activity"/>
    <property type="evidence" value="ECO:0007669"/>
    <property type="project" value="UniProtKB-KW"/>
</dbReference>
<gene>
    <name evidence="1" type="ORF">RF55_14471</name>
</gene>
<dbReference type="OrthoDB" id="6778583at2759"/>
<keyword evidence="1" id="KW-0255">Endonuclease</keyword>
<keyword evidence="1" id="KW-0378">Hydrolase</keyword>
<keyword evidence="1" id="KW-0548">Nucleotidyltransferase</keyword>
<reference evidence="1 2" key="1">
    <citation type="submission" date="2015-04" db="EMBL/GenBank/DDBJ databases">
        <title>Lasius niger genome sequencing.</title>
        <authorList>
            <person name="Konorov E.A."/>
            <person name="Nikitin M.A."/>
            <person name="Kirill M.V."/>
            <person name="Chang P."/>
        </authorList>
    </citation>
    <scope>NUCLEOTIDE SEQUENCE [LARGE SCALE GENOMIC DNA]</scope>
    <source>
        <tissue evidence="1">Whole</tissue>
    </source>
</reference>
<protein>
    <submittedName>
        <fullName evidence="1">Endonuclease-reverse transcriptase</fullName>
    </submittedName>
</protein>
<keyword evidence="1" id="KW-0540">Nuclease</keyword>
<dbReference type="EMBL" id="LBMM01011957">
    <property type="protein sequence ID" value="KMQ86519.1"/>
    <property type="molecule type" value="Genomic_DNA"/>
</dbReference>
<name>A0A0J7K8A5_LASNI</name>
<sequence length="158" mass="18028">MSDETLALIEKRLNIRLSNADPDQMEKVNNKIKRSCGKNKNEHISKICTELDRHANENRSTELYSKVKYLSREFKAKTQIIKDEQGNVITDAKGIAKMWREYCCRLFHDEPPPASGNRTQLDQKPAILRDEVGRAVKKLRNQKALGSDGITAEVFNLG</sequence>